<feature type="domain" description="FLYWCH-type" evidence="5">
    <location>
        <begin position="239"/>
        <end position="300"/>
    </location>
</feature>
<dbReference type="PANTHER" id="PTHR35617:SF3">
    <property type="entry name" value="CORE-BINDING (CB) DOMAIN-CONTAINING PROTEIN"/>
    <property type="match status" value="1"/>
</dbReference>
<dbReference type="Gene3D" id="1.10.150.130">
    <property type="match status" value="1"/>
</dbReference>
<evidence type="ECO:0000256" key="3">
    <source>
        <dbReference type="ARBA" id="ARBA00022833"/>
    </source>
</evidence>
<proteinExistence type="predicted"/>
<dbReference type="Gene3D" id="2.20.25.240">
    <property type="match status" value="1"/>
</dbReference>
<comment type="caution">
    <text evidence="6">The sequence shown here is derived from an EMBL/GenBank/DDBJ whole genome shotgun (WGS) entry which is preliminary data.</text>
</comment>
<evidence type="ECO:0000256" key="1">
    <source>
        <dbReference type="ARBA" id="ARBA00022723"/>
    </source>
</evidence>
<keyword evidence="1" id="KW-0479">Metal-binding</keyword>
<dbReference type="PANTHER" id="PTHR35617">
    <property type="entry name" value="PHAGE_INTEGRASE DOMAIN-CONTAINING PROTEIN"/>
    <property type="match status" value="1"/>
</dbReference>
<evidence type="ECO:0000313" key="7">
    <source>
        <dbReference type="Proteomes" id="UP001159042"/>
    </source>
</evidence>
<keyword evidence="2" id="KW-0863">Zinc-finger</keyword>
<name>A0AAV8VGC9_9CUCU</name>
<dbReference type="GO" id="GO:0008270">
    <property type="term" value="F:zinc ion binding"/>
    <property type="evidence" value="ECO:0007669"/>
    <property type="project" value="UniProtKB-KW"/>
</dbReference>
<dbReference type="AlphaFoldDB" id="A0AAV8VGC9"/>
<reference evidence="6 7" key="1">
    <citation type="journal article" date="2023" name="Insect Mol. Biol.">
        <title>Genome sequencing provides insights into the evolution of gene families encoding plant cell wall-degrading enzymes in longhorned beetles.</title>
        <authorList>
            <person name="Shin N.R."/>
            <person name="Okamura Y."/>
            <person name="Kirsch R."/>
            <person name="Pauchet Y."/>
        </authorList>
    </citation>
    <scope>NUCLEOTIDE SEQUENCE [LARGE SCALE GENOMIC DNA]</scope>
    <source>
        <strain evidence="6">EAD_L_NR</strain>
    </source>
</reference>
<evidence type="ECO:0000256" key="4">
    <source>
        <dbReference type="ARBA" id="ARBA00023125"/>
    </source>
</evidence>
<protein>
    <recommendedName>
        <fullName evidence="5">FLYWCH-type domain-containing protein</fullName>
    </recommendedName>
</protein>
<accession>A0AAV8VGC9</accession>
<dbReference type="InterPro" id="IPR007588">
    <property type="entry name" value="Znf_FLYWCH"/>
</dbReference>
<dbReference type="EMBL" id="JANEYG010000095">
    <property type="protein sequence ID" value="KAJ8913352.1"/>
    <property type="molecule type" value="Genomic_DNA"/>
</dbReference>
<dbReference type="Pfam" id="PF04500">
    <property type="entry name" value="FLYWCH"/>
    <property type="match status" value="1"/>
</dbReference>
<dbReference type="InterPro" id="IPR011010">
    <property type="entry name" value="DNA_brk_join_enz"/>
</dbReference>
<evidence type="ECO:0000256" key="2">
    <source>
        <dbReference type="ARBA" id="ARBA00022771"/>
    </source>
</evidence>
<keyword evidence="4" id="KW-0238">DNA-binding</keyword>
<dbReference type="SUPFAM" id="SSF56349">
    <property type="entry name" value="DNA breaking-rejoining enzymes"/>
    <property type="match status" value="1"/>
</dbReference>
<evidence type="ECO:0000313" key="6">
    <source>
        <dbReference type="EMBL" id="KAJ8913352.1"/>
    </source>
</evidence>
<sequence length="580" mass="66538">GSAPVSRKSYPGCEQIIGQSFLKRKVPEESLPILLESLSSTTKKQYNTVYKAWWEFCGNYNIPLYEATVADILHFLQRQYSGKKLSYSSFNTYRSALALILPGDIGKDIHIRRFLKGMSNLRRPRRRYNFIWDPQMVLNFLSQFYPNEGLPMDILTKKLVTLLALVTAHRLQTLRLIKVENVIISESGIQILISDNIKTSGHRSIPGRQPTRPEIYRYRTGSLHLLKMESVDFPPLSEMKSQRGKPLLVVNNFKFKEHNRRLASGETKWRCVKDKCCAYVKTLGESSDRMITSLNENHTHEPEQENKLQRQILTYSSKRKAESDITEKPAKIIRTELKTPNAAMDVCTIKDVHCVRRNIYYARRKLLPALPKSILEVHEAVNKLQPKTKSNEVEDFYFFELYELKPENLNLDNFSDYLLENYLTNESKFPPRIWASASADLNKTTNAIIMGPVGLFQKGATFGAGRVGLYLFSIPAFGAEMGIARIPQPCLQIPFFRDKPQLSVASALLVYIERTERLRNDLGKYLFITCKAPYRVASGQTLSRWIKETLKEAGVDTSIFTGYSTRHAPTSSALRAYHWR</sequence>
<dbReference type="GO" id="GO:0003677">
    <property type="term" value="F:DNA binding"/>
    <property type="evidence" value="ECO:0007669"/>
    <property type="project" value="UniProtKB-KW"/>
</dbReference>
<gene>
    <name evidence="6" type="ORF">NQ315_008742</name>
</gene>
<dbReference type="Proteomes" id="UP001159042">
    <property type="component" value="Unassembled WGS sequence"/>
</dbReference>
<organism evidence="6 7">
    <name type="scientific">Exocentrus adspersus</name>
    <dbReference type="NCBI Taxonomy" id="1586481"/>
    <lineage>
        <taxon>Eukaryota</taxon>
        <taxon>Metazoa</taxon>
        <taxon>Ecdysozoa</taxon>
        <taxon>Arthropoda</taxon>
        <taxon>Hexapoda</taxon>
        <taxon>Insecta</taxon>
        <taxon>Pterygota</taxon>
        <taxon>Neoptera</taxon>
        <taxon>Endopterygota</taxon>
        <taxon>Coleoptera</taxon>
        <taxon>Polyphaga</taxon>
        <taxon>Cucujiformia</taxon>
        <taxon>Chrysomeloidea</taxon>
        <taxon>Cerambycidae</taxon>
        <taxon>Lamiinae</taxon>
        <taxon>Acanthocinini</taxon>
        <taxon>Exocentrus</taxon>
    </lineage>
</organism>
<keyword evidence="7" id="KW-1185">Reference proteome</keyword>
<evidence type="ECO:0000259" key="5">
    <source>
        <dbReference type="Pfam" id="PF04500"/>
    </source>
</evidence>
<keyword evidence="3" id="KW-0862">Zinc</keyword>
<feature type="non-terminal residue" evidence="6">
    <location>
        <position position="1"/>
    </location>
</feature>
<dbReference type="InterPro" id="IPR010998">
    <property type="entry name" value="Integrase_recombinase_N"/>
</dbReference>